<feature type="compositionally biased region" description="Polar residues" evidence="1">
    <location>
        <begin position="409"/>
        <end position="418"/>
    </location>
</feature>
<feature type="compositionally biased region" description="Low complexity" evidence="1">
    <location>
        <begin position="326"/>
        <end position="336"/>
    </location>
</feature>
<evidence type="ECO:0000313" key="3">
    <source>
        <dbReference type="Proteomes" id="UP000479000"/>
    </source>
</evidence>
<dbReference type="OrthoDB" id="6631492at2759"/>
<dbReference type="Proteomes" id="UP000479000">
    <property type="component" value="Unassembled WGS sequence"/>
</dbReference>
<reference evidence="2 3" key="1">
    <citation type="submission" date="2020-02" db="EMBL/GenBank/DDBJ databases">
        <authorList>
            <person name="Ferguson B K."/>
        </authorList>
    </citation>
    <scope>NUCLEOTIDE SEQUENCE [LARGE SCALE GENOMIC DNA]</scope>
</reference>
<dbReference type="AlphaFoldDB" id="A0A6H5HNX0"/>
<sequence>MEFFKLLRMLQSEVDELVQDKVALQDSLARVRGALANEKSKENRTPRREIVKNPSQGVTISRVTNVQPVVRASYGHQMSQKDTRSESFDDTSSDSDDSSVTWPPASVRKKRSTKKVRLYDHTEKKCSQYVQQTGVVRSEMDELPHDMSEMIRDEEELHVKKAEQLSERRQIELERGLRAIREEVAKQDFDSAIRDLCHFSKESRYRKARQYPNIEADSPPRPADTRPILKQTTTEKLPTPQEADVRPPVSITHQPVSSLVSRLIQQREALLWDSSVDETSCSGDTTDKSLPWWVKSQLEAEMGEVPEIDGSARLPTPETVVGRLNAEGSSSGSSAAEEAEVTKDGGGISETPISASDSASHVAESQAADSRVPESRASGTQVPSPANFMTPRLPRKRVEFKRVSDSSTDKSNGSQPSAGINVRIKISRDQSLPVQATQQTPIPERDSSTSYYSPPEKLSPAQLSVLSDILSKMSVRNHNPVLRHYITRLLNMSRQSLSDVDVSSCSEVTVDSDLFPQQQPDTVDCRDSSVAGTVSSVPQSPGSPASIGRGQFAQIAGLLRNIFELQRICDSHTSSSIDLSDSRSSYREVPGRVESRILPQAGTGFGRNDDTGLFDDHYAGAQRLLATLAQGRNVRIDVPPTLLPRPFSDSSSGSQEPHDDRIPPETTDKSSHSDEPKSKVHSLSDIESIISSVQSTPTKHTSSSQRQDISVISELLSGELMSSREMRDNSLIDTLSSSTSTSDLEEVFRSLGLGWALSTLRRMKNSRRLQADSSSKSPSSSNGGQLSSAKSSYHHSTPVKEAKDATPQRPPGNEAVPSLTPPDVALQCPSWKKSSS</sequence>
<feature type="region of interest" description="Disordered" evidence="1">
    <location>
        <begin position="639"/>
        <end position="683"/>
    </location>
</feature>
<dbReference type="EMBL" id="CADCXU010033851">
    <property type="protein sequence ID" value="CAB0019168.1"/>
    <property type="molecule type" value="Genomic_DNA"/>
</dbReference>
<protein>
    <submittedName>
        <fullName evidence="2">Uncharacterized protein</fullName>
    </submittedName>
</protein>
<gene>
    <name evidence="2" type="ORF">NTEN_LOCUS22880</name>
</gene>
<accession>A0A6H5HNX0</accession>
<feature type="compositionally biased region" description="Low complexity" evidence="1">
    <location>
        <begin position="771"/>
        <end position="791"/>
    </location>
</feature>
<name>A0A6H5HNX0_9HEMI</name>
<feature type="region of interest" description="Disordered" evidence="1">
    <location>
        <begin position="516"/>
        <end position="546"/>
    </location>
</feature>
<keyword evidence="3" id="KW-1185">Reference proteome</keyword>
<feature type="compositionally biased region" description="Acidic residues" evidence="1">
    <location>
        <begin position="88"/>
        <end position="97"/>
    </location>
</feature>
<feature type="region of interest" description="Disordered" evidence="1">
    <location>
        <begin position="69"/>
        <end position="113"/>
    </location>
</feature>
<evidence type="ECO:0000256" key="1">
    <source>
        <dbReference type="SAM" id="MobiDB-lite"/>
    </source>
</evidence>
<feature type="compositionally biased region" description="Polar residues" evidence="1">
    <location>
        <begin position="429"/>
        <end position="441"/>
    </location>
</feature>
<proteinExistence type="predicted"/>
<feature type="region of interest" description="Disordered" evidence="1">
    <location>
        <begin position="766"/>
        <end position="836"/>
    </location>
</feature>
<feature type="compositionally biased region" description="Basic and acidic residues" evidence="1">
    <location>
        <begin position="656"/>
        <end position="683"/>
    </location>
</feature>
<feature type="region of interest" description="Disordered" evidence="1">
    <location>
        <begin position="323"/>
        <end position="457"/>
    </location>
</feature>
<evidence type="ECO:0000313" key="2">
    <source>
        <dbReference type="EMBL" id="CAB0019168.1"/>
    </source>
</evidence>
<organism evidence="2 3">
    <name type="scientific">Nesidiocoris tenuis</name>
    <dbReference type="NCBI Taxonomy" id="355587"/>
    <lineage>
        <taxon>Eukaryota</taxon>
        <taxon>Metazoa</taxon>
        <taxon>Ecdysozoa</taxon>
        <taxon>Arthropoda</taxon>
        <taxon>Hexapoda</taxon>
        <taxon>Insecta</taxon>
        <taxon>Pterygota</taxon>
        <taxon>Neoptera</taxon>
        <taxon>Paraneoptera</taxon>
        <taxon>Hemiptera</taxon>
        <taxon>Heteroptera</taxon>
        <taxon>Panheteroptera</taxon>
        <taxon>Cimicomorpha</taxon>
        <taxon>Miridae</taxon>
        <taxon>Dicyphina</taxon>
        <taxon>Nesidiocoris</taxon>
    </lineage>
</organism>
<feature type="compositionally biased region" description="Polar residues" evidence="1">
    <location>
        <begin position="530"/>
        <end position="543"/>
    </location>
</feature>
<feature type="compositionally biased region" description="Basic and acidic residues" evidence="1">
    <location>
        <begin position="396"/>
        <end position="408"/>
    </location>
</feature>